<dbReference type="PROSITE" id="PS51201">
    <property type="entry name" value="RCK_N"/>
    <property type="match status" value="1"/>
</dbReference>
<sequence length="216" mass="24173">MKSFVVIGLGRFGTAVAEELYALGHEVLAIDREEGCAQRVSEIVTHTIIADAKDESVLQSIGVRNFDGVIICMTDIEDSVMIALMLKDMGAKYIIAKSKSKQHSRMLELIGVDRIVFPEQDMGVRLAQTISSRRALDFIELSPDYAIVELPLPNVWQDKTLAEIGVRKQFGINVLAVRRGEKEIYVSPQAEFLLKHRDVLIVVGKNQNIRKLEKLP</sequence>
<organism evidence="3 4">
    <name type="scientific">Butyricicoccus intestinisimiae</name>
    <dbReference type="NCBI Taxonomy" id="2841509"/>
    <lineage>
        <taxon>Bacteria</taxon>
        <taxon>Bacillati</taxon>
        <taxon>Bacillota</taxon>
        <taxon>Clostridia</taxon>
        <taxon>Eubacteriales</taxon>
        <taxon>Butyricicoccaceae</taxon>
        <taxon>Butyricicoccus</taxon>
    </lineage>
</organism>
<gene>
    <name evidence="3" type="ORF">KQI75_06890</name>
</gene>
<name>A0ABS6EU21_9FIRM</name>
<dbReference type="Proteomes" id="UP000783588">
    <property type="component" value="Unassembled WGS sequence"/>
</dbReference>
<dbReference type="Pfam" id="PF02080">
    <property type="entry name" value="TrkA_C"/>
    <property type="match status" value="1"/>
</dbReference>
<reference evidence="3 4" key="1">
    <citation type="submission" date="2021-06" db="EMBL/GenBank/DDBJ databases">
        <authorList>
            <person name="Sun Q."/>
            <person name="Li D."/>
        </authorList>
    </citation>
    <scope>NUCLEOTIDE SEQUENCE [LARGE SCALE GENOMIC DNA]</scope>
    <source>
        <strain evidence="3 4">MSJd-7</strain>
    </source>
</reference>
<protein>
    <submittedName>
        <fullName evidence="3">TrkA family potassium uptake protein</fullName>
    </submittedName>
</protein>
<dbReference type="Pfam" id="PF02254">
    <property type="entry name" value="TrkA_N"/>
    <property type="match status" value="1"/>
</dbReference>
<evidence type="ECO:0000259" key="2">
    <source>
        <dbReference type="PROSITE" id="PS51202"/>
    </source>
</evidence>
<dbReference type="InterPro" id="IPR050721">
    <property type="entry name" value="Trk_Ktr_HKT_K-transport"/>
</dbReference>
<evidence type="ECO:0000313" key="4">
    <source>
        <dbReference type="Proteomes" id="UP000783588"/>
    </source>
</evidence>
<evidence type="ECO:0000313" key="3">
    <source>
        <dbReference type="EMBL" id="MBU5490345.1"/>
    </source>
</evidence>
<feature type="domain" description="RCK C-terminal" evidence="2">
    <location>
        <begin position="133"/>
        <end position="216"/>
    </location>
</feature>
<dbReference type="EMBL" id="JAHLQI010000003">
    <property type="protein sequence ID" value="MBU5490345.1"/>
    <property type="molecule type" value="Genomic_DNA"/>
</dbReference>
<evidence type="ECO:0000259" key="1">
    <source>
        <dbReference type="PROSITE" id="PS51201"/>
    </source>
</evidence>
<keyword evidence="4" id="KW-1185">Reference proteome</keyword>
<comment type="caution">
    <text evidence="3">The sequence shown here is derived from an EMBL/GenBank/DDBJ whole genome shotgun (WGS) entry which is preliminary data.</text>
</comment>
<dbReference type="RefSeq" id="WP_216470009.1">
    <property type="nucleotide sequence ID" value="NZ_JAHLQI010000003.1"/>
</dbReference>
<dbReference type="PANTHER" id="PTHR43833:SF7">
    <property type="entry name" value="KTR SYSTEM POTASSIUM UPTAKE PROTEIN C"/>
    <property type="match status" value="1"/>
</dbReference>
<feature type="domain" description="RCK N-terminal" evidence="1">
    <location>
        <begin position="1"/>
        <end position="116"/>
    </location>
</feature>
<dbReference type="PANTHER" id="PTHR43833">
    <property type="entry name" value="POTASSIUM CHANNEL PROTEIN 2-RELATED-RELATED"/>
    <property type="match status" value="1"/>
</dbReference>
<dbReference type="InterPro" id="IPR006037">
    <property type="entry name" value="RCK_C"/>
</dbReference>
<proteinExistence type="predicted"/>
<accession>A0ABS6EU21</accession>
<dbReference type="PROSITE" id="PS51202">
    <property type="entry name" value="RCK_C"/>
    <property type="match status" value="1"/>
</dbReference>
<dbReference type="InterPro" id="IPR003148">
    <property type="entry name" value="RCK_N"/>
</dbReference>